<dbReference type="GO" id="GO:0005930">
    <property type="term" value="C:axoneme"/>
    <property type="evidence" value="ECO:0007669"/>
    <property type="project" value="UniProtKB-SubCell"/>
</dbReference>
<comment type="subcellular location">
    <subcellularLocation>
        <location evidence="1">Cytoplasm</location>
        <location evidence="1">Cytoskeleton</location>
        <location evidence="1">Cilium axoneme</location>
    </subcellularLocation>
</comment>
<dbReference type="RefSeq" id="XP_013397129.1">
    <property type="nucleotide sequence ID" value="XM_013541675.2"/>
</dbReference>
<dbReference type="KEGG" id="lak:106163952"/>
<dbReference type="InParanoid" id="A0A1S3II09"/>
<dbReference type="PANTHER" id="PTHR22146:SF17">
    <property type="entry name" value="PROTEIN FAM166B-LIKE PROTEIN"/>
    <property type="match status" value="1"/>
</dbReference>
<dbReference type="InterPro" id="IPR055215">
    <property type="entry name" value="SPMIP5_dom"/>
</dbReference>
<evidence type="ECO:0000256" key="4">
    <source>
        <dbReference type="ARBA" id="ARBA00023273"/>
    </source>
</evidence>
<evidence type="ECO:0000256" key="5">
    <source>
        <dbReference type="ARBA" id="ARBA00035661"/>
    </source>
</evidence>
<organism evidence="8 9">
    <name type="scientific">Lingula anatina</name>
    <name type="common">Brachiopod</name>
    <name type="synonym">Lingula unguis</name>
    <dbReference type="NCBI Taxonomy" id="7574"/>
    <lineage>
        <taxon>Eukaryota</taxon>
        <taxon>Metazoa</taxon>
        <taxon>Spiralia</taxon>
        <taxon>Lophotrochozoa</taxon>
        <taxon>Brachiopoda</taxon>
        <taxon>Linguliformea</taxon>
        <taxon>Lingulata</taxon>
        <taxon>Lingulida</taxon>
        <taxon>Linguloidea</taxon>
        <taxon>Lingulidae</taxon>
        <taxon>Lingula</taxon>
    </lineage>
</organism>
<dbReference type="GeneID" id="106163952"/>
<protein>
    <submittedName>
        <fullName evidence="9">Uncharacterized protein C10orf82-like</fullName>
    </submittedName>
</protein>
<evidence type="ECO:0000256" key="2">
    <source>
        <dbReference type="ARBA" id="ARBA00022490"/>
    </source>
</evidence>
<dbReference type="PANTHER" id="PTHR22146">
    <property type="entry name" value="CAT EYE SYNDROME CRITICAL REGION PROTEIN 6"/>
    <property type="match status" value="1"/>
</dbReference>
<feature type="domain" description="Sperm-associated microtubule inner protein 5" evidence="7">
    <location>
        <begin position="6"/>
        <end position="49"/>
    </location>
</feature>
<dbReference type="InterPro" id="IPR018902">
    <property type="entry name" value="CMI2A-C-like_dom"/>
</dbReference>
<accession>A0A1S3II09</accession>
<evidence type="ECO:0000259" key="7">
    <source>
        <dbReference type="Pfam" id="PF22573"/>
    </source>
</evidence>
<dbReference type="Pfam" id="PF10629">
    <property type="entry name" value="CMI2B-like"/>
    <property type="match status" value="1"/>
</dbReference>
<dbReference type="OrthoDB" id="2019884at2759"/>
<sequence>MLFSEDRKAFTEPPIPGYKGFIPRIGTTELGLGGRYHTTTKNGLESFAKETMHHFAVQQEPIKVERGDDLVKMPSYARRLYLHDGMIPKYTGYCPQRRFNFGNTYGDTTRSLNVCKHDMACYGDFANTMRQSAPV</sequence>
<proteinExistence type="inferred from homology"/>
<dbReference type="STRING" id="7574.A0A1S3II09"/>
<keyword evidence="2" id="KW-0963">Cytoplasm</keyword>
<name>A0A1S3II09_LINAN</name>
<dbReference type="GO" id="GO:0015630">
    <property type="term" value="C:microtubule cytoskeleton"/>
    <property type="evidence" value="ECO:0007669"/>
    <property type="project" value="UniProtKB-ARBA"/>
</dbReference>
<evidence type="ECO:0000256" key="3">
    <source>
        <dbReference type="ARBA" id="ARBA00023212"/>
    </source>
</evidence>
<keyword evidence="8" id="KW-1185">Reference proteome</keyword>
<evidence type="ECO:0000259" key="6">
    <source>
        <dbReference type="Pfam" id="PF10629"/>
    </source>
</evidence>
<comment type="similarity">
    <text evidence="5">Belongs to the CIMIP2 family.</text>
</comment>
<dbReference type="Proteomes" id="UP000085678">
    <property type="component" value="Unplaced"/>
</dbReference>
<dbReference type="AlphaFoldDB" id="A0A1S3II09"/>
<keyword evidence="3" id="KW-0206">Cytoskeleton</keyword>
<feature type="domain" description="Ciliary microtubule inner protein 2A-C-like" evidence="6">
    <location>
        <begin position="86"/>
        <end position="110"/>
    </location>
</feature>
<gene>
    <name evidence="9" type="primary">LOC106163952</name>
</gene>
<evidence type="ECO:0000313" key="9">
    <source>
        <dbReference type="RefSeq" id="XP_013397129.1"/>
    </source>
</evidence>
<evidence type="ECO:0000256" key="1">
    <source>
        <dbReference type="ARBA" id="ARBA00004430"/>
    </source>
</evidence>
<keyword evidence="4" id="KW-0966">Cell projection</keyword>
<reference evidence="9" key="1">
    <citation type="submission" date="2025-08" db="UniProtKB">
        <authorList>
            <consortium name="RefSeq"/>
        </authorList>
    </citation>
    <scope>IDENTIFICATION</scope>
    <source>
        <tissue evidence="9">Gonads</tissue>
    </source>
</reference>
<evidence type="ECO:0000313" key="8">
    <source>
        <dbReference type="Proteomes" id="UP000085678"/>
    </source>
</evidence>
<dbReference type="Pfam" id="PF22573">
    <property type="entry name" value="SPMIP5"/>
    <property type="match status" value="1"/>
</dbReference>